<feature type="domain" description="RING-type" evidence="18">
    <location>
        <begin position="312"/>
        <end position="354"/>
    </location>
</feature>
<name>A0A830BZ50_9LAMI</name>
<accession>A0A830BZ50</accession>
<dbReference type="CDD" id="cd16461">
    <property type="entry name" value="RING-H2_EL5-like"/>
    <property type="match status" value="1"/>
</dbReference>
<comment type="subcellular location">
    <subcellularLocation>
        <location evidence="2">Membrane</location>
        <topology evidence="2">Single-pass membrane protein</topology>
    </subcellularLocation>
</comment>
<reference evidence="19" key="1">
    <citation type="submission" date="2020-07" db="EMBL/GenBank/DDBJ databases">
        <title>Ethylene signaling mediates host invasion by parasitic plants.</title>
        <authorList>
            <person name="Yoshida S."/>
        </authorList>
    </citation>
    <scope>NUCLEOTIDE SEQUENCE</scope>
    <source>
        <strain evidence="19">Okayama</strain>
    </source>
</reference>
<keyword evidence="7" id="KW-0479">Metal-binding</keyword>
<dbReference type="InterPro" id="IPR025287">
    <property type="entry name" value="WAK_GUB"/>
</dbReference>
<evidence type="ECO:0000259" key="18">
    <source>
        <dbReference type="PROSITE" id="PS50089"/>
    </source>
</evidence>
<feature type="transmembrane region" description="Helical" evidence="16">
    <location>
        <begin position="239"/>
        <end position="262"/>
    </location>
</feature>
<dbReference type="Proteomes" id="UP000653305">
    <property type="component" value="Unassembled WGS sequence"/>
</dbReference>
<evidence type="ECO:0000256" key="3">
    <source>
        <dbReference type="ARBA" id="ARBA00004906"/>
    </source>
</evidence>
<evidence type="ECO:0000256" key="6">
    <source>
        <dbReference type="ARBA" id="ARBA00022692"/>
    </source>
</evidence>
<dbReference type="GO" id="GO:0061630">
    <property type="term" value="F:ubiquitin protein ligase activity"/>
    <property type="evidence" value="ECO:0007669"/>
    <property type="project" value="UniProtKB-EC"/>
</dbReference>
<keyword evidence="8 17" id="KW-0732">Signal</keyword>
<evidence type="ECO:0000256" key="7">
    <source>
        <dbReference type="ARBA" id="ARBA00022723"/>
    </source>
</evidence>
<dbReference type="GO" id="GO:0030247">
    <property type="term" value="F:polysaccharide binding"/>
    <property type="evidence" value="ECO:0007669"/>
    <property type="project" value="InterPro"/>
</dbReference>
<organism evidence="19 20">
    <name type="scientific">Phtheirospermum japonicum</name>
    <dbReference type="NCBI Taxonomy" id="374723"/>
    <lineage>
        <taxon>Eukaryota</taxon>
        <taxon>Viridiplantae</taxon>
        <taxon>Streptophyta</taxon>
        <taxon>Embryophyta</taxon>
        <taxon>Tracheophyta</taxon>
        <taxon>Spermatophyta</taxon>
        <taxon>Magnoliopsida</taxon>
        <taxon>eudicotyledons</taxon>
        <taxon>Gunneridae</taxon>
        <taxon>Pentapetalae</taxon>
        <taxon>asterids</taxon>
        <taxon>lamiids</taxon>
        <taxon>Lamiales</taxon>
        <taxon>Orobanchaceae</taxon>
        <taxon>Orobanchaceae incertae sedis</taxon>
        <taxon>Phtheirospermum</taxon>
    </lineage>
</organism>
<evidence type="ECO:0000256" key="13">
    <source>
        <dbReference type="ARBA" id="ARBA00023136"/>
    </source>
</evidence>
<evidence type="ECO:0000313" key="20">
    <source>
        <dbReference type="Proteomes" id="UP000653305"/>
    </source>
</evidence>
<dbReference type="SUPFAM" id="SSF57850">
    <property type="entry name" value="RING/U-box"/>
    <property type="match status" value="1"/>
</dbReference>
<evidence type="ECO:0000256" key="5">
    <source>
        <dbReference type="ARBA" id="ARBA00022679"/>
    </source>
</evidence>
<keyword evidence="5" id="KW-0808">Transferase</keyword>
<dbReference type="SMART" id="SM00184">
    <property type="entry name" value="RING"/>
    <property type="match status" value="1"/>
</dbReference>
<evidence type="ECO:0000313" key="19">
    <source>
        <dbReference type="EMBL" id="GFP91909.1"/>
    </source>
</evidence>
<comment type="caution">
    <text evidence="19">The sequence shown here is derived from an EMBL/GenBank/DDBJ whole genome shotgun (WGS) entry which is preliminary data.</text>
</comment>
<evidence type="ECO:0000256" key="9">
    <source>
        <dbReference type="ARBA" id="ARBA00022771"/>
    </source>
</evidence>
<protein>
    <recommendedName>
        <fullName evidence="4">RING-type E3 ubiquitin transferase</fullName>
        <ecNumber evidence="4">2.3.2.27</ecNumber>
    </recommendedName>
</protein>
<gene>
    <name evidence="19" type="ORF">PHJA_001335000</name>
</gene>
<dbReference type="GO" id="GO:0008270">
    <property type="term" value="F:zinc ion binding"/>
    <property type="evidence" value="ECO:0007669"/>
    <property type="project" value="UniProtKB-KW"/>
</dbReference>
<keyword evidence="6 16" id="KW-0812">Transmembrane</keyword>
<keyword evidence="20" id="KW-1185">Reference proteome</keyword>
<dbReference type="PROSITE" id="PS50089">
    <property type="entry name" value="ZF_RING_2"/>
    <property type="match status" value="1"/>
</dbReference>
<evidence type="ECO:0000256" key="8">
    <source>
        <dbReference type="ARBA" id="ARBA00022729"/>
    </source>
</evidence>
<evidence type="ECO:0000256" key="11">
    <source>
        <dbReference type="ARBA" id="ARBA00022833"/>
    </source>
</evidence>
<evidence type="ECO:0000256" key="10">
    <source>
        <dbReference type="ARBA" id="ARBA00022786"/>
    </source>
</evidence>
<dbReference type="Pfam" id="PF13639">
    <property type="entry name" value="zf-RING_2"/>
    <property type="match status" value="1"/>
</dbReference>
<dbReference type="AlphaFoldDB" id="A0A830BZ50"/>
<evidence type="ECO:0000256" key="15">
    <source>
        <dbReference type="PROSITE-ProRule" id="PRU00175"/>
    </source>
</evidence>
<comment type="pathway">
    <text evidence="3">Protein modification; protein ubiquitination.</text>
</comment>
<sequence>MGFLKTTFFTLLLFQAIITTHARRNDCPSRLCGQNPFEVRFPFRLQGQQPQSCGYPGFDLSCTKHKRSMALLINLSNSGDFYVRDINYLSQEIRLYDPNNCLPRRLLSFNLSDTPFTTGYSEDYTFLSCPPESVASTRFTKIGCLSNLTVSVLVTLATNLVRPNLDMCSVIATLPVPVSWPQDDDLNDQDIRLTWGVPNCEGCEARGGVCGFENSTSDQILCFTDLGTDTSPGLRIFKIIALSIVIPAITCSICISCFACIVGRRAARHLATIAPPPSPPPIAGLDESTIESYAKVVLGESRRLPGPNGATCPICLVDYHPKDTIRCIPQCDHCFHSDCIDEWLRLNGSCPVCRNSPSPAPAS</sequence>
<dbReference type="InterPro" id="IPR046948">
    <property type="entry name" value="ATL20-22-like"/>
</dbReference>
<evidence type="ECO:0000256" key="17">
    <source>
        <dbReference type="SAM" id="SignalP"/>
    </source>
</evidence>
<evidence type="ECO:0000256" key="1">
    <source>
        <dbReference type="ARBA" id="ARBA00000900"/>
    </source>
</evidence>
<dbReference type="GO" id="GO:0016020">
    <property type="term" value="C:membrane"/>
    <property type="evidence" value="ECO:0007669"/>
    <property type="project" value="UniProtKB-SubCell"/>
</dbReference>
<proteinExistence type="inferred from homology"/>
<keyword evidence="11" id="KW-0862">Zinc</keyword>
<feature type="signal peptide" evidence="17">
    <location>
        <begin position="1"/>
        <end position="22"/>
    </location>
</feature>
<dbReference type="InterPro" id="IPR001841">
    <property type="entry name" value="Znf_RING"/>
</dbReference>
<evidence type="ECO:0000256" key="16">
    <source>
        <dbReference type="SAM" id="Phobius"/>
    </source>
</evidence>
<dbReference type="Gene3D" id="3.30.40.10">
    <property type="entry name" value="Zinc/RING finger domain, C3HC4 (zinc finger)"/>
    <property type="match status" value="1"/>
</dbReference>
<evidence type="ECO:0000256" key="14">
    <source>
        <dbReference type="ARBA" id="ARBA00024209"/>
    </source>
</evidence>
<keyword evidence="13 16" id="KW-0472">Membrane</keyword>
<dbReference type="EMBL" id="BMAC01000259">
    <property type="protein sequence ID" value="GFP91909.1"/>
    <property type="molecule type" value="Genomic_DNA"/>
</dbReference>
<evidence type="ECO:0000256" key="4">
    <source>
        <dbReference type="ARBA" id="ARBA00012483"/>
    </source>
</evidence>
<dbReference type="OrthoDB" id="8062037at2759"/>
<keyword evidence="12 16" id="KW-1133">Transmembrane helix</keyword>
<dbReference type="EC" id="2.3.2.27" evidence="4"/>
<comment type="similarity">
    <text evidence="14">Belongs to the RING-type zinc finger family. ATL subfamily.</text>
</comment>
<comment type="catalytic activity">
    <reaction evidence="1">
        <text>S-ubiquitinyl-[E2 ubiquitin-conjugating enzyme]-L-cysteine + [acceptor protein]-L-lysine = [E2 ubiquitin-conjugating enzyme]-L-cysteine + N(6)-ubiquitinyl-[acceptor protein]-L-lysine.</text>
        <dbReference type="EC" id="2.3.2.27"/>
    </reaction>
</comment>
<evidence type="ECO:0000256" key="12">
    <source>
        <dbReference type="ARBA" id="ARBA00022989"/>
    </source>
</evidence>
<dbReference type="PANTHER" id="PTHR46279">
    <property type="entry name" value="RING/U-BOX SUPERFAMILY PROTEIN"/>
    <property type="match status" value="1"/>
</dbReference>
<dbReference type="PANTHER" id="PTHR46279:SF2">
    <property type="entry name" value="RING-H2 FINGER PROTEIN ATL21A-RELATED"/>
    <property type="match status" value="1"/>
</dbReference>
<keyword evidence="9 15" id="KW-0863">Zinc-finger</keyword>
<evidence type="ECO:0000256" key="2">
    <source>
        <dbReference type="ARBA" id="ARBA00004167"/>
    </source>
</evidence>
<dbReference type="InterPro" id="IPR013083">
    <property type="entry name" value="Znf_RING/FYVE/PHD"/>
</dbReference>
<dbReference type="Pfam" id="PF13947">
    <property type="entry name" value="GUB_WAK_bind"/>
    <property type="match status" value="1"/>
</dbReference>
<keyword evidence="10" id="KW-0833">Ubl conjugation pathway</keyword>
<feature type="chain" id="PRO_5032418862" description="RING-type E3 ubiquitin transferase" evidence="17">
    <location>
        <begin position="23"/>
        <end position="363"/>
    </location>
</feature>